<protein>
    <recommendedName>
        <fullName evidence="3">RecF/RecN/SMC N-terminal domain-containing protein</fullName>
    </recommendedName>
</protein>
<dbReference type="STRING" id="1798533.A2609_01500"/>
<evidence type="ECO:0000313" key="4">
    <source>
        <dbReference type="EMBL" id="OGG93348.1"/>
    </source>
</evidence>
<dbReference type="Pfam" id="PF02463">
    <property type="entry name" value="SMC_N"/>
    <property type="match status" value="1"/>
</dbReference>
<feature type="compositionally biased region" description="Acidic residues" evidence="2">
    <location>
        <begin position="601"/>
        <end position="620"/>
    </location>
</feature>
<keyword evidence="1" id="KW-0175">Coiled coil</keyword>
<dbReference type="Proteomes" id="UP000176867">
    <property type="component" value="Unassembled WGS sequence"/>
</dbReference>
<evidence type="ECO:0000256" key="2">
    <source>
        <dbReference type="SAM" id="MobiDB-lite"/>
    </source>
</evidence>
<sequence length="744" mass="82839">MLKRLEIVGFKSFAKKTVLDFSSATTAIVGPNGSGKSNVAEAFRFALGEQSMKSMRGKRAEDLIFNGSHSIPRANRAAVVIIFDNSRRTFKIDFDEVAIERAVFRDGTSEYSINGSRVRLRDIEELLAGANIGETGHHIISQGEADRILLASARERRAMLEDALGLKVYEFKKQEATKKLEKTEENIGQVNSLRRELAPHLRFLEGQVKKLERADALRADLISLAQTYFAIEDAYLSQEKLKITEGKQKATERLAVVSAELERVADPKSTDNETMQRTETLRRAEQEVSELSASRATLSRDMGRVEGALAEVKRRAATVAHEPYAKVPREELEALHEEVEKQTRNVADGGIEALRAALDAIRATVKIFFARHCAPRDDYFSDEEDAALKLETERTALAEKYSFTSEALEKAESARARAREAMIAFEETGREIRHRILDAAQEKAHEEGEVARCEAREYELSLLEEELERNKGEALALTGATAISYDPLFDPPAGGVAEERKVQEERKRSLERTKIRLEEAGGMGEDIRHEHKEISERETFLTKELDDLAKSAAGLGALIRDLDTELTKHFSDGLARVNASFSEYFALMFGGGSARLALEEPEEAEVEDSLDESEDPEESYDEGKKERAGIEITVNLPKKKLHSLMQLSGGERALTSIALIFAMSQVNPPPFLILDETDAALDEANSRRYGDMIENLAKRSQLIVITHNRETMSRTNILYGVTMGGDGVSKLLSVKFDEAVAVAK</sequence>
<dbReference type="InterPro" id="IPR027417">
    <property type="entry name" value="P-loop_NTPase"/>
</dbReference>
<dbReference type="PANTHER" id="PTHR43977">
    <property type="entry name" value="STRUCTURAL MAINTENANCE OF CHROMOSOMES PROTEIN 3"/>
    <property type="match status" value="1"/>
</dbReference>
<organism evidence="4 5">
    <name type="scientific">Candidatus Kaiserbacteria bacterium RIFOXYD1_FULL_47_14</name>
    <dbReference type="NCBI Taxonomy" id="1798533"/>
    <lineage>
        <taxon>Bacteria</taxon>
        <taxon>Candidatus Kaiseribacteriota</taxon>
    </lineage>
</organism>
<feature type="coiled-coil region" evidence="1">
    <location>
        <begin position="166"/>
        <end position="193"/>
    </location>
</feature>
<reference evidence="4 5" key="1">
    <citation type="journal article" date="2016" name="Nat. Commun.">
        <title>Thousands of microbial genomes shed light on interconnected biogeochemical processes in an aquifer system.</title>
        <authorList>
            <person name="Anantharaman K."/>
            <person name="Brown C.T."/>
            <person name="Hug L.A."/>
            <person name="Sharon I."/>
            <person name="Castelle C.J."/>
            <person name="Probst A.J."/>
            <person name="Thomas B.C."/>
            <person name="Singh A."/>
            <person name="Wilkins M.J."/>
            <person name="Karaoz U."/>
            <person name="Brodie E.L."/>
            <person name="Williams K.H."/>
            <person name="Hubbard S.S."/>
            <person name="Banfield J.F."/>
        </authorList>
    </citation>
    <scope>NUCLEOTIDE SEQUENCE [LARGE SCALE GENOMIC DNA]</scope>
</reference>
<dbReference type="AlphaFoldDB" id="A0A1F6G5G4"/>
<feature type="region of interest" description="Disordered" evidence="2">
    <location>
        <begin position="601"/>
        <end position="625"/>
    </location>
</feature>
<dbReference type="EMBL" id="MFMU01000009">
    <property type="protein sequence ID" value="OGG93348.1"/>
    <property type="molecule type" value="Genomic_DNA"/>
</dbReference>
<accession>A0A1F6G5G4</accession>
<gene>
    <name evidence="4" type="ORF">A2609_01500</name>
</gene>
<feature type="domain" description="RecF/RecN/SMC N-terminal" evidence="3">
    <location>
        <begin position="1"/>
        <end position="729"/>
    </location>
</feature>
<name>A0A1F6G5G4_9BACT</name>
<proteinExistence type="predicted"/>
<evidence type="ECO:0000256" key="1">
    <source>
        <dbReference type="SAM" id="Coils"/>
    </source>
</evidence>
<evidence type="ECO:0000313" key="5">
    <source>
        <dbReference type="Proteomes" id="UP000176867"/>
    </source>
</evidence>
<dbReference type="InterPro" id="IPR003395">
    <property type="entry name" value="RecF/RecN/SMC_N"/>
</dbReference>
<dbReference type="Gene3D" id="3.40.50.300">
    <property type="entry name" value="P-loop containing nucleotide triphosphate hydrolases"/>
    <property type="match status" value="2"/>
</dbReference>
<comment type="caution">
    <text evidence="4">The sequence shown here is derived from an EMBL/GenBank/DDBJ whole genome shotgun (WGS) entry which is preliminary data.</text>
</comment>
<evidence type="ECO:0000259" key="3">
    <source>
        <dbReference type="Pfam" id="PF02463"/>
    </source>
</evidence>
<dbReference type="SUPFAM" id="SSF52540">
    <property type="entry name" value="P-loop containing nucleoside triphosphate hydrolases"/>
    <property type="match status" value="1"/>
</dbReference>